<proteinExistence type="predicted"/>
<reference evidence="2" key="1">
    <citation type="journal article" date="2023" name="Science">
        <title>Genome structures resolve the early diversification of teleost fishes.</title>
        <authorList>
            <person name="Parey E."/>
            <person name="Louis A."/>
            <person name="Montfort J."/>
            <person name="Bouchez O."/>
            <person name="Roques C."/>
            <person name="Iampietro C."/>
            <person name="Lluch J."/>
            <person name="Castinel A."/>
            <person name="Donnadieu C."/>
            <person name="Desvignes T."/>
            <person name="Floi Bucao C."/>
            <person name="Jouanno E."/>
            <person name="Wen M."/>
            <person name="Mejri S."/>
            <person name="Dirks R."/>
            <person name="Jansen H."/>
            <person name="Henkel C."/>
            <person name="Chen W.J."/>
            <person name="Zahm M."/>
            <person name="Cabau C."/>
            <person name="Klopp C."/>
            <person name="Thompson A.W."/>
            <person name="Robinson-Rechavi M."/>
            <person name="Braasch I."/>
            <person name="Lecointre G."/>
            <person name="Bobe J."/>
            <person name="Postlethwait J.H."/>
            <person name="Berthelot C."/>
            <person name="Roest Crollius H."/>
            <person name="Guiguen Y."/>
        </authorList>
    </citation>
    <scope>NUCLEOTIDE SEQUENCE</scope>
    <source>
        <strain evidence="2">Concon-B</strain>
    </source>
</reference>
<keyword evidence="3" id="KW-1185">Reference proteome</keyword>
<protein>
    <submittedName>
        <fullName evidence="2">Uncharacterized protein</fullName>
    </submittedName>
</protein>
<accession>A0A9Q1CXU9</accession>
<gene>
    <name evidence="2" type="ORF">COCON_G00216430</name>
</gene>
<evidence type="ECO:0000313" key="3">
    <source>
        <dbReference type="Proteomes" id="UP001152803"/>
    </source>
</evidence>
<comment type="caution">
    <text evidence="2">The sequence shown here is derived from an EMBL/GenBank/DDBJ whole genome shotgun (WGS) entry which is preliminary data.</text>
</comment>
<dbReference type="AlphaFoldDB" id="A0A9Q1CXU9"/>
<organism evidence="2 3">
    <name type="scientific">Conger conger</name>
    <name type="common">Conger eel</name>
    <name type="synonym">Muraena conger</name>
    <dbReference type="NCBI Taxonomy" id="82655"/>
    <lineage>
        <taxon>Eukaryota</taxon>
        <taxon>Metazoa</taxon>
        <taxon>Chordata</taxon>
        <taxon>Craniata</taxon>
        <taxon>Vertebrata</taxon>
        <taxon>Euteleostomi</taxon>
        <taxon>Actinopterygii</taxon>
        <taxon>Neopterygii</taxon>
        <taxon>Teleostei</taxon>
        <taxon>Anguilliformes</taxon>
        <taxon>Congridae</taxon>
        <taxon>Conger</taxon>
    </lineage>
</organism>
<evidence type="ECO:0000256" key="1">
    <source>
        <dbReference type="SAM" id="MobiDB-lite"/>
    </source>
</evidence>
<sequence>MLSSSSVLRAERLDAGLQAAATRRRIPETLTSPRRCTRAVSAPQDVTTGRYSLLSIGPATAETTGRWEVRGQDGRSGGGASSRQDQ</sequence>
<feature type="region of interest" description="Disordered" evidence="1">
    <location>
        <begin position="62"/>
        <end position="86"/>
    </location>
</feature>
<name>A0A9Q1CXU9_CONCO</name>
<dbReference type="EMBL" id="JAFJMO010000017">
    <property type="protein sequence ID" value="KAJ8252331.1"/>
    <property type="molecule type" value="Genomic_DNA"/>
</dbReference>
<evidence type="ECO:0000313" key="2">
    <source>
        <dbReference type="EMBL" id="KAJ8252331.1"/>
    </source>
</evidence>
<dbReference type="Proteomes" id="UP001152803">
    <property type="component" value="Unassembled WGS sequence"/>
</dbReference>